<organism evidence="1">
    <name type="scientific">Oryza sativa subsp. japonica</name>
    <name type="common">Rice</name>
    <dbReference type="NCBI Taxonomy" id="39947"/>
    <lineage>
        <taxon>Eukaryota</taxon>
        <taxon>Viridiplantae</taxon>
        <taxon>Streptophyta</taxon>
        <taxon>Embryophyta</taxon>
        <taxon>Tracheophyta</taxon>
        <taxon>Spermatophyta</taxon>
        <taxon>Magnoliopsida</taxon>
        <taxon>Liliopsida</taxon>
        <taxon>Poales</taxon>
        <taxon>Poaceae</taxon>
        <taxon>BOP clade</taxon>
        <taxon>Oryzoideae</taxon>
        <taxon>Oryzeae</taxon>
        <taxon>Oryzinae</taxon>
        <taxon>Oryza</taxon>
        <taxon>Oryza sativa</taxon>
    </lineage>
</organism>
<name>B9F3G8_ORYSJ</name>
<dbReference type="Proteomes" id="UP000007752">
    <property type="component" value="Chromosome 2"/>
</dbReference>
<protein>
    <submittedName>
        <fullName evidence="1">Uncharacterized protein</fullName>
    </submittedName>
</protein>
<proteinExistence type="predicted"/>
<gene>
    <name evidence="1" type="ORF">OsJ_08546</name>
</gene>
<dbReference type="EMBL" id="CM000139">
    <property type="protein sequence ID" value="EEE57881.1"/>
    <property type="molecule type" value="Genomic_DNA"/>
</dbReference>
<evidence type="ECO:0000313" key="1">
    <source>
        <dbReference type="EMBL" id="EEE57881.1"/>
    </source>
</evidence>
<accession>B9F3G8</accession>
<sequence length="102" mass="11111">MLQRDGDSKANPSSGRCRCGDGRCCRKRHAGYAFRTNNGSRRTASQLSGAQHVNTPDLYHPLKFHLIGSPYNDGGDVSYGWDGEVGIEALDSVNEKVDILDA</sequence>
<dbReference type="AlphaFoldDB" id="B9F3G8"/>
<reference evidence="1" key="1">
    <citation type="journal article" date="2005" name="PLoS Biol.">
        <title>The genomes of Oryza sativa: a history of duplications.</title>
        <authorList>
            <person name="Yu J."/>
            <person name="Wang J."/>
            <person name="Lin W."/>
            <person name="Li S."/>
            <person name="Li H."/>
            <person name="Zhou J."/>
            <person name="Ni P."/>
            <person name="Dong W."/>
            <person name="Hu S."/>
            <person name="Zeng C."/>
            <person name="Zhang J."/>
            <person name="Zhang Y."/>
            <person name="Li R."/>
            <person name="Xu Z."/>
            <person name="Li S."/>
            <person name="Li X."/>
            <person name="Zheng H."/>
            <person name="Cong L."/>
            <person name="Lin L."/>
            <person name="Yin J."/>
            <person name="Geng J."/>
            <person name="Li G."/>
            <person name="Shi J."/>
            <person name="Liu J."/>
            <person name="Lv H."/>
            <person name="Li J."/>
            <person name="Wang J."/>
            <person name="Deng Y."/>
            <person name="Ran L."/>
            <person name="Shi X."/>
            <person name="Wang X."/>
            <person name="Wu Q."/>
            <person name="Li C."/>
            <person name="Ren X."/>
            <person name="Wang J."/>
            <person name="Wang X."/>
            <person name="Li D."/>
            <person name="Liu D."/>
            <person name="Zhang X."/>
            <person name="Ji Z."/>
            <person name="Zhao W."/>
            <person name="Sun Y."/>
            <person name="Zhang Z."/>
            <person name="Bao J."/>
            <person name="Han Y."/>
            <person name="Dong L."/>
            <person name="Ji J."/>
            <person name="Chen P."/>
            <person name="Wu S."/>
            <person name="Liu J."/>
            <person name="Xiao Y."/>
            <person name="Bu D."/>
            <person name="Tan J."/>
            <person name="Yang L."/>
            <person name="Ye C."/>
            <person name="Zhang J."/>
            <person name="Xu J."/>
            <person name="Zhou Y."/>
            <person name="Yu Y."/>
            <person name="Zhang B."/>
            <person name="Zhuang S."/>
            <person name="Wei H."/>
            <person name="Liu B."/>
            <person name="Lei M."/>
            <person name="Yu H."/>
            <person name="Li Y."/>
            <person name="Xu H."/>
            <person name="Wei S."/>
            <person name="He X."/>
            <person name="Fang L."/>
            <person name="Zhang Z."/>
            <person name="Zhang Y."/>
            <person name="Huang X."/>
            <person name="Su Z."/>
            <person name="Tong W."/>
            <person name="Li J."/>
            <person name="Tong Z."/>
            <person name="Li S."/>
            <person name="Ye J."/>
            <person name="Wang L."/>
            <person name="Fang L."/>
            <person name="Lei T."/>
            <person name="Chen C."/>
            <person name="Chen H."/>
            <person name="Xu Z."/>
            <person name="Li H."/>
            <person name="Huang H."/>
            <person name="Zhang F."/>
            <person name="Xu H."/>
            <person name="Li N."/>
            <person name="Zhao C."/>
            <person name="Li S."/>
            <person name="Dong L."/>
            <person name="Huang Y."/>
            <person name="Li L."/>
            <person name="Xi Y."/>
            <person name="Qi Q."/>
            <person name="Li W."/>
            <person name="Zhang B."/>
            <person name="Hu W."/>
            <person name="Zhang Y."/>
            <person name="Tian X."/>
            <person name="Jiao Y."/>
            <person name="Liang X."/>
            <person name="Jin J."/>
            <person name="Gao L."/>
            <person name="Zheng W."/>
            <person name="Hao B."/>
            <person name="Liu S."/>
            <person name="Wang W."/>
            <person name="Yuan L."/>
            <person name="Cao M."/>
            <person name="McDermott J."/>
            <person name="Samudrala R."/>
            <person name="Wang J."/>
            <person name="Wong G.K."/>
            <person name="Yang H."/>
        </authorList>
    </citation>
    <scope>NUCLEOTIDE SEQUENCE [LARGE SCALE GENOMIC DNA]</scope>
</reference>
<reference evidence="1" key="2">
    <citation type="submission" date="2008-12" db="EMBL/GenBank/DDBJ databases">
        <title>Improved gene annotation of the rice (Oryza sativa) genomes.</title>
        <authorList>
            <person name="Wang J."/>
            <person name="Li R."/>
            <person name="Fan W."/>
            <person name="Huang Q."/>
            <person name="Zhang J."/>
            <person name="Zhou Y."/>
            <person name="Hu Y."/>
            <person name="Zi S."/>
            <person name="Li J."/>
            <person name="Ni P."/>
            <person name="Zheng H."/>
            <person name="Zhang Y."/>
            <person name="Zhao M."/>
            <person name="Hao Q."/>
            <person name="McDermott J."/>
            <person name="Samudrala R."/>
            <person name="Kristiansen K."/>
            <person name="Wong G.K.-S."/>
        </authorList>
    </citation>
    <scope>NUCLEOTIDE SEQUENCE</scope>
</reference>